<feature type="compositionally biased region" description="Low complexity" evidence="1">
    <location>
        <begin position="399"/>
        <end position="417"/>
    </location>
</feature>
<protein>
    <submittedName>
        <fullName evidence="2">Uncharacterized protein</fullName>
    </submittedName>
</protein>
<keyword evidence="3" id="KW-1185">Reference proteome</keyword>
<evidence type="ECO:0000313" key="2">
    <source>
        <dbReference type="EMBL" id="CAH9134625.1"/>
    </source>
</evidence>
<sequence>MKEEEEDYHETSFGSSAFSKRPPSLVSLSPFTPAPSPAPRRLSSSFSQPSEPVRVKRQLAWVSLQGRLVGAEEASSARAIGGGLSPEEALAWDLFTPIQRVLVVAVIAVATANSKKNKRISLLEKSVQLRDEVLSRMQEKLDNLCEQVNYFKDQPEPAANICWLCEQRKHLPKHLSMQNGSARKLSMGEEEEFLSNEAEPEERRMSDLSDLAPSVASSADIQVNTATAHHAIFNLRRNCEEKDATINRLSACLQSSETLGSKRIAELEEIICKKNMVISKLKKEISILHQKVSNLTRLQPEGSFSTVHSPNNMHHPVLTDNIIYDMDSTTSPSSSDSDNPPRIRPQSAATCVEATPVNNIEKARRKQEQKLVLEKKPAIVNVTERHLCSRPVSPLSEISLNNSGSSVTSSKSKQASSRIEPTSRRKPPVRSKLTSHQKRWV</sequence>
<dbReference type="PANTHER" id="PTHR35507:SF1">
    <property type="entry name" value="TMF_TATA_BD DOMAIN-CONTAINING PROTEIN"/>
    <property type="match status" value="1"/>
</dbReference>
<feature type="compositionally biased region" description="Low complexity" evidence="1">
    <location>
        <begin position="327"/>
        <end position="340"/>
    </location>
</feature>
<dbReference type="PANTHER" id="PTHR35507">
    <property type="entry name" value="OS09G0488600 PROTEIN"/>
    <property type="match status" value="1"/>
</dbReference>
<feature type="region of interest" description="Disordered" evidence="1">
    <location>
        <begin position="180"/>
        <end position="203"/>
    </location>
</feature>
<evidence type="ECO:0000256" key="1">
    <source>
        <dbReference type="SAM" id="MobiDB-lite"/>
    </source>
</evidence>
<gene>
    <name evidence="2" type="ORF">CEPIT_LOCUS33875</name>
</gene>
<accession>A0AAV0FG94</accession>
<feature type="region of interest" description="Disordered" evidence="1">
    <location>
        <begin position="1"/>
        <end position="49"/>
    </location>
</feature>
<evidence type="ECO:0000313" key="3">
    <source>
        <dbReference type="Proteomes" id="UP001152523"/>
    </source>
</evidence>
<feature type="region of interest" description="Disordered" evidence="1">
    <location>
        <begin position="394"/>
        <end position="441"/>
    </location>
</feature>
<dbReference type="AlphaFoldDB" id="A0AAV0FG94"/>
<dbReference type="Proteomes" id="UP001152523">
    <property type="component" value="Unassembled WGS sequence"/>
</dbReference>
<name>A0AAV0FG94_9ASTE</name>
<organism evidence="2 3">
    <name type="scientific">Cuscuta epithymum</name>
    <dbReference type="NCBI Taxonomy" id="186058"/>
    <lineage>
        <taxon>Eukaryota</taxon>
        <taxon>Viridiplantae</taxon>
        <taxon>Streptophyta</taxon>
        <taxon>Embryophyta</taxon>
        <taxon>Tracheophyta</taxon>
        <taxon>Spermatophyta</taxon>
        <taxon>Magnoliopsida</taxon>
        <taxon>eudicotyledons</taxon>
        <taxon>Gunneridae</taxon>
        <taxon>Pentapetalae</taxon>
        <taxon>asterids</taxon>
        <taxon>lamiids</taxon>
        <taxon>Solanales</taxon>
        <taxon>Convolvulaceae</taxon>
        <taxon>Cuscuteae</taxon>
        <taxon>Cuscuta</taxon>
        <taxon>Cuscuta subgen. Cuscuta</taxon>
    </lineage>
</organism>
<feature type="region of interest" description="Disordered" evidence="1">
    <location>
        <begin position="325"/>
        <end position="350"/>
    </location>
</feature>
<reference evidence="2" key="1">
    <citation type="submission" date="2022-07" db="EMBL/GenBank/DDBJ databases">
        <authorList>
            <person name="Macas J."/>
            <person name="Novak P."/>
            <person name="Neumann P."/>
        </authorList>
    </citation>
    <scope>NUCLEOTIDE SEQUENCE</scope>
</reference>
<feature type="compositionally biased region" description="Acidic residues" evidence="1">
    <location>
        <begin position="188"/>
        <end position="200"/>
    </location>
</feature>
<dbReference type="EMBL" id="CAMAPF010000982">
    <property type="protein sequence ID" value="CAH9134625.1"/>
    <property type="molecule type" value="Genomic_DNA"/>
</dbReference>
<comment type="caution">
    <text evidence="2">The sequence shown here is derived from an EMBL/GenBank/DDBJ whole genome shotgun (WGS) entry which is preliminary data.</text>
</comment>
<feature type="compositionally biased region" description="Basic residues" evidence="1">
    <location>
        <begin position="424"/>
        <end position="441"/>
    </location>
</feature>
<proteinExistence type="predicted"/>